<comment type="caution">
    <text evidence="2">The sequence shown here is derived from an EMBL/GenBank/DDBJ whole genome shotgun (WGS) entry which is preliminary data.</text>
</comment>
<organism evidence="2 3">
    <name type="scientific">Candidatus Berkelbacteria bacterium Athens1014_28</name>
    <dbReference type="NCBI Taxonomy" id="2017145"/>
    <lineage>
        <taxon>Bacteria</taxon>
        <taxon>Candidatus Berkelbacteria</taxon>
    </lineage>
</organism>
<dbReference type="AlphaFoldDB" id="A0A554LNK4"/>
<accession>A0A554LNK4</accession>
<dbReference type="EMBL" id="VMGN01000019">
    <property type="protein sequence ID" value="TSC94209.1"/>
    <property type="molecule type" value="Genomic_DNA"/>
</dbReference>
<feature type="transmembrane region" description="Helical" evidence="1">
    <location>
        <begin position="154"/>
        <end position="175"/>
    </location>
</feature>
<keyword evidence="1" id="KW-0472">Membrane</keyword>
<name>A0A554LNK4_9BACT</name>
<evidence type="ECO:0000256" key="1">
    <source>
        <dbReference type="SAM" id="Phobius"/>
    </source>
</evidence>
<proteinExistence type="predicted"/>
<protein>
    <submittedName>
        <fullName evidence="2">Uncharacterized protein</fullName>
    </submittedName>
</protein>
<gene>
    <name evidence="2" type="ORF">Athens101428_407</name>
</gene>
<sequence>MEENIAKILGVVAVIILGSGLILGEETLREKFLRTKSIVIRWAVYSILDYGLTGLSILLVIIFKQAGSGFAEAFFAMWAFDFISAVLLLVICVKSGKDLTLGQEYRRSIGKIFFKSKMVGVVSFLAFALKASIWDGPERMVEYFKNELNTILKKGLVIFFMTSLQAVFWTGAYSLGYDGIMRFLNNI</sequence>
<reference evidence="2 3" key="1">
    <citation type="submission" date="2017-07" db="EMBL/GenBank/DDBJ databases">
        <title>Mechanisms for carbon and nitrogen cycling indicate functional differentiation within the Candidate Phyla Radiation.</title>
        <authorList>
            <person name="Danczak R.E."/>
            <person name="Johnston M.D."/>
            <person name="Kenah C."/>
            <person name="Slattery M."/>
            <person name="Wrighton K.C."/>
            <person name="Wilkins M.J."/>
        </authorList>
    </citation>
    <scope>NUCLEOTIDE SEQUENCE [LARGE SCALE GENOMIC DNA]</scope>
    <source>
        <strain evidence="2">Athens1014_28</strain>
    </source>
</reference>
<dbReference type="Proteomes" id="UP000316495">
    <property type="component" value="Unassembled WGS sequence"/>
</dbReference>
<keyword evidence="1" id="KW-1133">Transmembrane helix</keyword>
<feature type="transmembrane region" description="Helical" evidence="1">
    <location>
        <begin position="6"/>
        <end position="23"/>
    </location>
</feature>
<evidence type="ECO:0000313" key="2">
    <source>
        <dbReference type="EMBL" id="TSC94209.1"/>
    </source>
</evidence>
<evidence type="ECO:0000313" key="3">
    <source>
        <dbReference type="Proteomes" id="UP000316495"/>
    </source>
</evidence>
<feature type="transmembrane region" description="Helical" evidence="1">
    <location>
        <begin position="114"/>
        <end position="134"/>
    </location>
</feature>
<feature type="transmembrane region" description="Helical" evidence="1">
    <location>
        <begin position="43"/>
        <end position="63"/>
    </location>
</feature>
<feature type="transmembrane region" description="Helical" evidence="1">
    <location>
        <begin position="75"/>
        <end position="93"/>
    </location>
</feature>
<keyword evidence="1" id="KW-0812">Transmembrane</keyword>